<dbReference type="EMBL" id="WEGK01000018">
    <property type="protein sequence ID" value="MQY23231.1"/>
    <property type="molecule type" value="Genomic_DNA"/>
</dbReference>
<evidence type="ECO:0000313" key="3">
    <source>
        <dbReference type="Proteomes" id="UP000438448"/>
    </source>
</evidence>
<reference evidence="2 3" key="1">
    <citation type="submission" date="2019-10" db="EMBL/GenBank/DDBJ databases">
        <title>Nocardia macrotermitis sp. nov. and Nocardia aurantia sp. nov., isolated from the gut of fungus growing-termite Macrotermes natalensis.</title>
        <authorList>
            <person name="Benndorf R."/>
            <person name="Schwitalla J."/>
            <person name="Martin K."/>
            <person name="De Beer W."/>
            <person name="Kaster A.-K."/>
            <person name="Vollmers J."/>
            <person name="Poulsen M."/>
            <person name="Beemelmanns C."/>
        </authorList>
    </citation>
    <scope>NUCLEOTIDE SEQUENCE [LARGE SCALE GENOMIC DNA]</scope>
    <source>
        <strain evidence="2 3">RB20</strain>
    </source>
</reference>
<name>A0A7K0DCH2_9NOCA</name>
<dbReference type="PANTHER" id="PTHR43798">
    <property type="entry name" value="MONOACYLGLYCEROL LIPASE"/>
    <property type="match status" value="1"/>
</dbReference>
<keyword evidence="3" id="KW-1185">Reference proteome</keyword>
<dbReference type="Pfam" id="PF12697">
    <property type="entry name" value="Abhydrolase_6"/>
    <property type="match status" value="1"/>
</dbReference>
<dbReference type="Gene3D" id="3.40.50.1820">
    <property type="entry name" value="alpha/beta hydrolase"/>
    <property type="match status" value="1"/>
</dbReference>
<dbReference type="Proteomes" id="UP000438448">
    <property type="component" value="Unassembled WGS sequence"/>
</dbReference>
<dbReference type="AlphaFoldDB" id="A0A7K0DCH2"/>
<dbReference type="InterPro" id="IPR050266">
    <property type="entry name" value="AB_hydrolase_sf"/>
</dbReference>
<dbReference type="EC" id="4.2.99.20" evidence="2"/>
<keyword evidence="2" id="KW-0456">Lyase</keyword>
<dbReference type="GO" id="GO:0070205">
    <property type="term" value="F:2-succinyl-6-hydroxy-2,4-cyclohexadiene-1-carboxylate synthase activity"/>
    <property type="evidence" value="ECO:0007669"/>
    <property type="project" value="UniProtKB-EC"/>
</dbReference>
<gene>
    <name evidence="2" type="primary">menH_8</name>
    <name evidence="2" type="ORF">NRB20_63580</name>
</gene>
<dbReference type="PANTHER" id="PTHR43798:SF33">
    <property type="entry name" value="HYDROLASE, PUTATIVE (AFU_ORTHOLOGUE AFUA_2G14860)-RELATED"/>
    <property type="match status" value="1"/>
</dbReference>
<protein>
    <submittedName>
        <fullName evidence="2">2-succinyl-6-hydroxy-2, 4-cyclohexadiene-1-carboxylate synthase</fullName>
        <ecNumber evidence="2">4.2.99.20</ecNumber>
    </submittedName>
</protein>
<evidence type="ECO:0000313" key="2">
    <source>
        <dbReference type="EMBL" id="MQY23231.1"/>
    </source>
</evidence>
<sequence length="277" mass="29588">MANGSELVVGPPVPAALRYSTGSRRGKAMTTTAPVVLLHGQPGDHSAWDGVLERLPSSVRALAWDRPGYGSSESAGGTLEENAVWLLDRLDRAGIPDAVLAGHSYGGGVALAAAAIAPERVRGLISIAGVWPGCVTRWDGVLAAPVVGPALAVGMWSMMPRLARWHRARHPDAVASWHAFADIRHEHSPVWRTVLLEQRELFGSLDHWVERLDTTDMPALIIADPTDTVVPVAAARALHERFPRSRLELVSGGGHLLPQRIPDVIAAKIGEFVDSVG</sequence>
<comment type="caution">
    <text evidence="2">The sequence shown here is derived from an EMBL/GenBank/DDBJ whole genome shotgun (WGS) entry which is preliminary data.</text>
</comment>
<evidence type="ECO:0000259" key="1">
    <source>
        <dbReference type="Pfam" id="PF12697"/>
    </source>
</evidence>
<dbReference type="GO" id="GO:0016020">
    <property type="term" value="C:membrane"/>
    <property type="evidence" value="ECO:0007669"/>
    <property type="project" value="TreeGrafter"/>
</dbReference>
<organism evidence="2 3">
    <name type="scientific">Nocardia macrotermitis</name>
    <dbReference type="NCBI Taxonomy" id="2585198"/>
    <lineage>
        <taxon>Bacteria</taxon>
        <taxon>Bacillati</taxon>
        <taxon>Actinomycetota</taxon>
        <taxon>Actinomycetes</taxon>
        <taxon>Mycobacteriales</taxon>
        <taxon>Nocardiaceae</taxon>
        <taxon>Nocardia</taxon>
    </lineage>
</organism>
<proteinExistence type="predicted"/>
<dbReference type="InterPro" id="IPR029058">
    <property type="entry name" value="AB_hydrolase_fold"/>
</dbReference>
<accession>A0A7K0DCH2</accession>
<feature type="domain" description="AB hydrolase-1" evidence="1">
    <location>
        <begin position="35"/>
        <end position="267"/>
    </location>
</feature>
<dbReference type="SUPFAM" id="SSF53474">
    <property type="entry name" value="alpha/beta-Hydrolases"/>
    <property type="match status" value="1"/>
</dbReference>
<dbReference type="PRINTS" id="PR00111">
    <property type="entry name" value="ABHYDROLASE"/>
</dbReference>
<dbReference type="InterPro" id="IPR000073">
    <property type="entry name" value="AB_hydrolase_1"/>
</dbReference>